<dbReference type="Pfam" id="PF09684">
    <property type="entry name" value="Tail_P2_I"/>
    <property type="match status" value="1"/>
</dbReference>
<accession>A0A853I9B8</accession>
<gene>
    <name evidence="1" type="ORF">H0A36_28165</name>
</gene>
<dbReference type="RefSeq" id="WP_180571856.1">
    <property type="nucleotide sequence ID" value="NZ_JACCKB010000177.1"/>
</dbReference>
<dbReference type="NCBIfam" id="TIGR01634">
    <property type="entry name" value="tail_P2_I"/>
    <property type="match status" value="1"/>
</dbReference>
<dbReference type="AlphaFoldDB" id="A0A853I9B8"/>
<reference evidence="1 2" key="1">
    <citation type="submission" date="2020-07" db="EMBL/GenBank/DDBJ databases">
        <title>Endozoicomonas sp. nov., isolated from sediment.</title>
        <authorList>
            <person name="Gu T."/>
        </authorList>
    </citation>
    <scope>NUCLEOTIDE SEQUENCE [LARGE SCALE GENOMIC DNA]</scope>
    <source>
        <strain evidence="1 2">SM1973</strain>
    </source>
</reference>
<dbReference type="Proteomes" id="UP000569732">
    <property type="component" value="Unassembled WGS sequence"/>
</dbReference>
<feature type="non-terminal residue" evidence="1">
    <location>
        <position position="1"/>
    </location>
</feature>
<proteinExistence type="predicted"/>
<organism evidence="1 2">
    <name type="scientific">Spartinivicinus marinus</name>
    <dbReference type="NCBI Taxonomy" id="2994442"/>
    <lineage>
        <taxon>Bacteria</taxon>
        <taxon>Pseudomonadati</taxon>
        <taxon>Pseudomonadota</taxon>
        <taxon>Gammaproteobacteria</taxon>
        <taxon>Oceanospirillales</taxon>
        <taxon>Zooshikellaceae</taxon>
        <taxon>Spartinivicinus</taxon>
    </lineage>
</organism>
<dbReference type="InterPro" id="IPR006521">
    <property type="entry name" value="Tail_protein_I"/>
</dbReference>
<keyword evidence="2" id="KW-1185">Reference proteome</keyword>
<evidence type="ECO:0000313" key="1">
    <source>
        <dbReference type="EMBL" id="NYZ69893.1"/>
    </source>
</evidence>
<dbReference type="EMBL" id="JACCKB010000177">
    <property type="protein sequence ID" value="NYZ69893.1"/>
    <property type="molecule type" value="Genomic_DNA"/>
</dbReference>
<comment type="caution">
    <text evidence="1">The sequence shown here is derived from an EMBL/GenBank/DDBJ whole genome shotgun (WGS) entry which is preliminary data.</text>
</comment>
<protein>
    <submittedName>
        <fullName evidence="1">Phage tail protein I</fullName>
    </submittedName>
</protein>
<name>A0A853I9B8_9GAMM</name>
<evidence type="ECO:0000313" key="2">
    <source>
        <dbReference type="Proteomes" id="UP000569732"/>
    </source>
</evidence>
<sequence length="231" mass="25955">MSLLPSNASPLEQALSDNTQRFSDIPAYPNSVWNPDTCSDNCLPWLAWALSVDEWDEAWEEQTKRNVIKASIEVHRHKGTLGAVKKALAATGVDITVTEWFEYNGQPYTFKADVNLETRGLTEKEYENINRLIKQTKNVRSHFDLTIYLTNKAKVPRLATSCQQGQQTTVIPHLTKQIDSQFCSCLTSGYQTVAKHTVLPKITTHLESQLCRFAASGFQSINILTIRPKGA</sequence>